<dbReference type="InterPro" id="IPR000182">
    <property type="entry name" value="GNAT_dom"/>
</dbReference>
<dbReference type="PANTHER" id="PTHR43415:SF3">
    <property type="entry name" value="GNAT-FAMILY ACETYLTRANSFERASE"/>
    <property type="match status" value="1"/>
</dbReference>
<accession>A0A6J4TMZ2</accession>
<dbReference type="InterPro" id="IPR016181">
    <property type="entry name" value="Acyl_CoA_acyltransferase"/>
</dbReference>
<dbReference type="PANTHER" id="PTHR43415">
    <property type="entry name" value="SPERMIDINE N(1)-ACETYLTRANSFERASE"/>
    <property type="match status" value="1"/>
</dbReference>
<gene>
    <name evidence="3" type="ORF">AVDCRST_MAG73-632</name>
</gene>
<dbReference type="GO" id="GO:0016747">
    <property type="term" value="F:acyltransferase activity, transferring groups other than amino-acyl groups"/>
    <property type="evidence" value="ECO:0007669"/>
    <property type="project" value="InterPro"/>
</dbReference>
<evidence type="ECO:0000256" key="1">
    <source>
        <dbReference type="SAM" id="MobiDB-lite"/>
    </source>
</evidence>
<proteinExistence type="predicted"/>
<dbReference type="AlphaFoldDB" id="A0A6J4TMZ2"/>
<dbReference type="CDD" id="cd04301">
    <property type="entry name" value="NAT_SF"/>
    <property type="match status" value="1"/>
</dbReference>
<dbReference type="EMBL" id="CADCWE010000038">
    <property type="protein sequence ID" value="CAA9527555.1"/>
    <property type="molecule type" value="Genomic_DNA"/>
</dbReference>
<feature type="compositionally biased region" description="Basic and acidic residues" evidence="1">
    <location>
        <begin position="29"/>
        <end position="42"/>
    </location>
</feature>
<feature type="region of interest" description="Disordered" evidence="1">
    <location>
        <begin position="26"/>
        <end position="45"/>
    </location>
</feature>
<dbReference type="Pfam" id="PF13302">
    <property type="entry name" value="Acetyltransf_3"/>
    <property type="match status" value="1"/>
</dbReference>
<protein>
    <recommendedName>
        <fullName evidence="2">N-acetyltransferase domain-containing protein</fullName>
    </recommendedName>
</protein>
<dbReference type="Gene3D" id="3.40.630.30">
    <property type="match status" value="1"/>
</dbReference>
<feature type="domain" description="N-acetyltransferase" evidence="2">
    <location>
        <begin position="57"/>
        <end position="222"/>
    </location>
</feature>
<reference evidence="3" key="1">
    <citation type="submission" date="2020-02" db="EMBL/GenBank/DDBJ databases">
        <authorList>
            <person name="Meier V. D."/>
        </authorList>
    </citation>
    <scope>NUCLEOTIDE SEQUENCE</scope>
    <source>
        <strain evidence="3">AVDCRST_MAG73</strain>
    </source>
</reference>
<name>A0A6J4TMZ2_9BACT</name>
<organism evidence="3">
    <name type="scientific">uncultured Thermomicrobiales bacterium</name>
    <dbReference type="NCBI Taxonomy" id="1645740"/>
    <lineage>
        <taxon>Bacteria</taxon>
        <taxon>Pseudomonadati</taxon>
        <taxon>Thermomicrobiota</taxon>
        <taxon>Thermomicrobia</taxon>
        <taxon>Thermomicrobiales</taxon>
        <taxon>environmental samples</taxon>
    </lineage>
</organism>
<sequence length="239" mass="26874">MHEETIWPAATELPLVLTDGVVPSLGAVDRPRTGDSLDRERTAQPAPPAVNLRGERIAIGPLSHDLLPEYGRWLNDFAMLALIDRRFRPLTADWIETWYARHARGVPNDMVFTLWEVDGWRPIGNAALQDIDPRNRTAELGLFIGEAERRGRGLGTEAVRLLLGFAFGPLGLQSVMLRVFAYNETARRAYERVGFREFGRRQRSQLRDGRFWDTIYMECLAEGFAAVAPAGDRVSTTAP</sequence>
<dbReference type="PROSITE" id="PS51186">
    <property type="entry name" value="GNAT"/>
    <property type="match status" value="1"/>
</dbReference>
<evidence type="ECO:0000313" key="3">
    <source>
        <dbReference type="EMBL" id="CAA9527555.1"/>
    </source>
</evidence>
<evidence type="ECO:0000259" key="2">
    <source>
        <dbReference type="PROSITE" id="PS51186"/>
    </source>
</evidence>
<dbReference type="SUPFAM" id="SSF55729">
    <property type="entry name" value="Acyl-CoA N-acyltransferases (Nat)"/>
    <property type="match status" value="1"/>
</dbReference>